<keyword evidence="1" id="KW-0812">Transmembrane</keyword>
<dbReference type="Proteomes" id="UP001652740">
    <property type="component" value="Unplaced"/>
</dbReference>
<keyword evidence="1" id="KW-1133">Transmembrane helix</keyword>
<protein>
    <submittedName>
        <fullName evidence="3">Uncharacterized protein LOC116413710</fullName>
    </submittedName>
</protein>
<feature type="transmembrane region" description="Helical" evidence="1">
    <location>
        <begin position="457"/>
        <end position="478"/>
    </location>
</feature>
<evidence type="ECO:0000256" key="1">
    <source>
        <dbReference type="SAM" id="Phobius"/>
    </source>
</evidence>
<evidence type="ECO:0000313" key="3">
    <source>
        <dbReference type="RefSeq" id="XP_031770116.2"/>
    </source>
</evidence>
<keyword evidence="1" id="KW-0472">Membrane</keyword>
<dbReference type="GeneID" id="116413710"/>
<name>A0A6J3CCJ3_GALME</name>
<dbReference type="RefSeq" id="XP_031770116.2">
    <property type="nucleotide sequence ID" value="XM_031914256.2"/>
</dbReference>
<dbReference type="AlphaFoldDB" id="A0A6J3CCJ3"/>
<sequence length="511" mass="58417">MFITLLLISQVQCEWVQISQQHYRKLYKPTHNPQLMDRGSEVYEGAYVNQSLTHTWNKGTVDKVPHKGTVSRVQPSVMEAAMKPIQSDITSAPNIELINRHYDPDKGPSEMFETIKDGDKNKYELKKVVFKTEDTLQFVSSTEENESNTHKNRPATTHQIIRPQIYGDRFDDYDPSATKPNLNDQDDYKDYFHKLISTVGDDKVPKYDRSTIRSPIDDTSTLSSDNSNDKFINFANKAIGDEPDLENTQSQNNDQLSEISLRRTRYRNRLYLTSSTEKVEGNKWKENFKNGDENNVLNNKLTHVKEKGPLKAEFVTKEEEDTESETTAQTTYEINTEAHFKNSYENYLNENMNILNDPPKENGPLANEKKLDKMGNVLKFMKIVAETISKNSHRSVDGKIKYLENLKDTILANIEYRLDKLWPDDAAAPRNTARRRTRAAQGEARGHHVEIPSAESALMTISFLTFAVYLIKLVLQVIQTYKNKTMMVAPAVVATVGRAAGTIFTRQHSGH</sequence>
<organism evidence="2 3">
    <name type="scientific">Galleria mellonella</name>
    <name type="common">Greater wax moth</name>
    <dbReference type="NCBI Taxonomy" id="7137"/>
    <lineage>
        <taxon>Eukaryota</taxon>
        <taxon>Metazoa</taxon>
        <taxon>Ecdysozoa</taxon>
        <taxon>Arthropoda</taxon>
        <taxon>Hexapoda</taxon>
        <taxon>Insecta</taxon>
        <taxon>Pterygota</taxon>
        <taxon>Neoptera</taxon>
        <taxon>Endopterygota</taxon>
        <taxon>Lepidoptera</taxon>
        <taxon>Glossata</taxon>
        <taxon>Ditrysia</taxon>
        <taxon>Pyraloidea</taxon>
        <taxon>Pyralidae</taxon>
        <taxon>Galleriinae</taxon>
        <taxon>Galleria</taxon>
    </lineage>
</organism>
<gene>
    <name evidence="3" type="primary">LOC116413710</name>
</gene>
<dbReference type="KEGG" id="gmw:116413710"/>
<proteinExistence type="predicted"/>
<dbReference type="InParanoid" id="A0A6J3CCJ3"/>
<accession>A0A6J3CCJ3</accession>
<reference evidence="3" key="1">
    <citation type="submission" date="2025-08" db="UniProtKB">
        <authorList>
            <consortium name="RefSeq"/>
        </authorList>
    </citation>
    <scope>IDENTIFICATION</scope>
    <source>
        <tissue evidence="3">Whole larvae</tissue>
    </source>
</reference>
<evidence type="ECO:0000313" key="2">
    <source>
        <dbReference type="Proteomes" id="UP001652740"/>
    </source>
</evidence>
<keyword evidence="2" id="KW-1185">Reference proteome</keyword>